<dbReference type="Proteomes" id="UP000766904">
    <property type="component" value="Unassembled WGS sequence"/>
</dbReference>
<organism evidence="1 2">
    <name type="scientific">Natronococcus pandeyae</name>
    <dbReference type="NCBI Taxonomy" id="2055836"/>
    <lineage>
        <taxon>Archaea</taxon>
        <taxon>Methanobacteriati</taxon>
        <taxon>Methanobacteriota</taxon>
        <taxon>Stenosarchaea group</taxon>
        <taxon>Halobacteria</taxon>
        <taxon>Halobacteriales</taxon>
        <taxon>Natrialbaceae</taxon>
        <taxon>Natronococcus</taxon>
    </lineage>
</organism>
<evidence type="ECO:0008006" key="3">
    <source>
        <dbReference type="Google" id="ProtNLM"/>
    </source>
</evidence>
<evidence type="ECO:0000313" key="1">
    <source>
        <dbReference type="EMBL" id="TYL38711.1"/>
    </source>
</evidence>
<sequence>MQSIYECSDCGSHFRGTHRGCSLCGKSGDTSRGTCRRCGGRLIESPDQRCPTCGSKDVTRVSFDAT</sequence>
<dbReference type="AlphaFoldDB" id="A0A8J8Q1J5"/>
<keyword evidence="2" id="KW-1185">Reference proteome</keyword>
<protein>
    <recommendedName>
        <fullName evidence="3">Small CPxCG-related zinc finger protein</fullName>
    </recommendedName>
</protein>
<evidence type="ECO:0000313" key="2">
    <source>
        <dbReference type="Proteomes" id="UP000766904"/>
    </source>
</evidence>
<proteinExistence type="predicted"/>
<gene>
    <name evidence="1" type="ORF">CV102_09335</name>
</gene>
<accession>A0A8J8Q1J5</accession>
<reference evidence="1" key="1">
    <citation type="submission" date="2017-11" db="EMBL/GenBank/DDBJ databases">
        <authorList>
            <person name="Kajale S.C."/>
            <person name="Sharma A."/>
        </authorList>
    </citation>
    <scope>NUCLEOTIDE SEQUENCE</scope>
    <source>
        <strain evidence="1">LS1_42</strain>
    </source>
</reference>
<name>A0A8J8Q1J5_9EURY</name>
<dbReference type="EMBL" id="PHNJ01000004">
    <property type="protein sequence ID" value="TYL38711.1"/>
    <property type="molecule type" value="Genomic_DNA"/>
</dbReference>
<comment type="caution">
    <text evidence="1">The sequence shown here is derived from an EMBL/GenBank/DDBJ whole genome shotgun (WGS) entry which is preliminary data.</text>
</comment>